<dbReference type="InterPro" id="IPR005119">
    <property type="entry name" value="LysR_subst-bd"/>
</dbReference>
<evidence type="ECO:0000313" key="6">
    <source>
        <dbReference type="EMBL" id="SFN89732.1"/>
    </source>
</evidence>
<accession>A0A1I5CS21</accession>
<organism evidence="6 7">
    <name type="scientific">Candidatus Pantoea varia</name>
    <dbReference type="NCBI Taxonomy" id="1881036"/>
    <lineage>
        <taxon>Bacteria</taxon>
        <taxon>Pseudomonadati</taxon>
        <taxon>Pseudomonadota</taxon>
        <taxon>Gammaproteobacteria</taxon>
        <taxon>Enterobacterales</taxon>
        <taxon>Erwiniaceae</taxon>
        <taxon>Pantoea</taxon>
    </lineage>
</organism>
<evidence type="ECO:0000259" key="5">
    <source>
        <dbReference type="PROSITE" id="PS50931"/>
    </source>
</evidence>
<dbReference type="GO" id="GO:0043565">
    <property type="term" value="F:sequence-specific DNA binding"/>
    <property type="evidence" value="ECO:0007669"/>
    <property type="project" value="TreeGrafter"/>
</dbReference>
<evidence type="ECO:0000256" key="4">
    <source>
        <dbReference type="ARBA" id="ARBA00023163"/>
    </source>
</evidence>
<dbReference type="InterPro" id="IPR036390">
    <property type="entry name" value="WH_DNA-bd_sf"/>
</dbReference>
<keyword evidence="4" id="KW-0804">Transcription</keyword>
<dbReference type="EMBL" id="FOVG01000002">
    <property type="protein sequence ID" value="SFN89732.1"/>
    <property type="molecule type" value="Genomic_DNA"/>
</dbReference>
<feature type="domain" description="HTH lysR-type" evidence="5">
    <location>
        <begin position="1"/>
        <end position="59"/>
    </location>
</feature>
<dbReference type="PANTHER" id="PTHR30537:SF5">
    <property type="entry name" value="HTH-TYPE TRANSCRIPTIONAL ACTIVATOR TTDR-RELATED"/>
    <property type="match status" value="1"/>
</dbReference>
<dbReference type="InterPro" id="IPR036388">
    <property type="entry name" value="WH-like_DNA-bd_sf"/>
</dbReference>
<dbReference type="FunFam" id="1.10.10.10:FF:000001">
    <property type="entry name" value="LysR family transcriptional regulator"/>
    <property type="match status" value="1"/>
</dbReference>
<evidence type="ECO:0000256" key="3">
    <source>
        <dbReference type="ARBA" id="ARBA00023125"/>
    </source>
</evidence>
<dbReference type="SUPFAM" id="SSF53850">
    <property type="entry name" value="Periplasmic binding protein-like II"/>
    <property type="match status" value="1"/>
</dbReference>
<dbReference type="OrthoDB" id="9815676at2"/>
<dbReference type="InterPro" id="IPR000847">
    <property type="entry name" value="LysR_HTH_N"/>
</dbReference>
<comment type="similarity">
    <text evidence="1">Belongs to the LysR transcriptional regulatory family.</text>
</comment>
<sequence length="302" mass="33269">MDRLTSMNVFVTVVESGSFAAAAGQLLISPQMVAKHIAALERHLGTLLLHRTTRRQSLTDVGRNYYERCKIVLAEVQEADAIALDMQQRPSGTLKVSAPVTFGSFSLAPFVTRYLDRFPETQVDLELSDRLVDPFEEGYEVVIRIGALADSSIIAHPLQPYELIACASPAYLARRGVPATPADLEKHACLVYGIWSPSKPCRWVFTRAGKVEEVHPQGRMRSNDWKALLHAALEGYGITLGPATILAEEIRQGRLVQVLPDYAGPARPMHVLIPAGRRQTVKIRSFVKAIITEFGLYPPASG</sequence>
<dbReference type="RefSeq" id="WP_090964004.1">
    <property type="nucleotide sequence ID" value="NZ_FOVG01000002.1"/>
</dbReference>
<name>A0A1I5CS21_9GAMM</name>
<dbReference type="PANTHER" id="PTHR30537">
    <property type="entry name" value="HTH-TYPE TRANSCRIPTIONAL REGULATOR"/>
    <property type="match status" value="1"/>
</dbReference>
<dbReference type="PROSITE" id="PS50931">
    <property type="entry name" value="HTH_LYSR"/>
    <property type="match status" value="1"/>
</dbReference>
<dbReference type="Proteomes" id="UP000198968">
    <property type="component" value="Unassembled WGS sequence"/>
</dbReference>
<protein>
    <submittedName>
        <fullName evidence="6">DNA-binding transcriptional regulator, LysR family</fullName>
    </submittedName>
</protein>
<dbReference type="InterPro" id="IPR058163">
    <property type="entry name" value="LysR-type_TF_proteobact-type"/>
</dbReference>
<dbReference type="Pfam" id="PF00126">
    <property type="entry name" value="HTH_1"/>
    <property type="match status" value="1"/>
</dbReference>
<dbReference type="AlphaFoldDB" id="A0A1I5CS21"/>
<dbReference type="Pfam" id="PF03466">
    <property type="entry name" value="LysR_substrate"/>
    <property type="match status" value="1"/>
</dbReference>
<gene>
    <name evidence="6" type="ORF">SAMN05428971_2440</name>
</gene>
<dbReference type="Gene3D" id="3.40.190.290">
    <property type="match status" value="1"/>
</dbReference>
<dbReference type="FunFam" id="3.40.190.290:FF:000001">
    <property type="entry name" value="Transcriptional regulator, LysR family"/>
    <property type="match status" value="1"/>
</dbReference>
<evidence type="ECO:0000256" key="1">
    <source>
        <dbReference type="ARBA" id="ARBA00009437"/>
    </source>
</evidence>
<evidence type="ECO:0000256" key="2">
    <source>
        <dbReference type="ARBA" id="ARBA00023015"/>
    </source>
</evidence>
<dbReference type="GO" id="GO:0006351">
    <property type="term" value="P:DNA-templated transcription"/>
    <property type="evidence" value="ECO:0007669"/>
    <property type="project" value="TreeGrafter"/>
</dbReference>
<keyword evidence="2" id="KW-0805">Transcription regulation</keyword>
<reference evidence="7" key="1">
    <citation type="submission" date="2016-10" db="EMBL/GenBank/DDBJ databases">
        <authorList>
            <person name="Varghese N."/>
            <person name="Submissions S."/>
        </authorList>
    </citation>
    <scope>NUCLEOTIDE SEQUENCE [LARGE SCALE GENOMIC DNA]</scope>
    <source>
        <strain evidence="7">OV426</strain>
    </source>
</reference>
<keyword evidence="7" id="KW-1185">Reference proteome</keyword>
<dbReference type="Gene3D" id="1.10.10.10">
    <property type="entry name" value="Winged helix-like DNA-binding domain superfamily/Winged helix DNA-binding domain"/>
    <property type="match status" value="1"/>
</dbReference>
<keyword evidence="3 6" id="KW-0238">DNA-binding</keyword>
<evidence type="ECO:0000313" key="7">
    <source>
        <dbReference type="Proteomes" id="UP000198968"/>
    </source>
</evidence>
<proteinExistence type="inferred from homology"/>
<dbReference type="GO" id="GO:0003700">
    <property type="term" value="F:DNA-binding transcription factor activity"/>
    <property type="evidence" value="ECO:0007669"/>
    <property type="project" value="InterPro"/>
</dbReference>
<dbReference type="SUPFAM" id="SSF46785">
    <property type="entry name" value="Winged helix' DNA-binding domain"/>
    <property type="match status" value="1"/>
</dbReference>